<evidence type="ECO:0000313" key="1">
    <source>
        <dbReference type="EMBL" id="OSX78906.1"/>
    </source>
</evidence>
<evidence type="ECO:0000313" key="2">
    <source>
        <dbReference type="Proteomes" id="UP000218209"/>
    </source>
</evidence>
<gene>
    <name evidence="1" type="ORF">BU14_0095s0022</name>
</gene>
<dbReference type="EMBL" id="KV918802">
    <property type="protein sequence ID" value="OSX78906.1"/>
    <property type="molecule type" value="Genomic_DNA"/>
</dbReference>
<protein>
    <submittedName>
        <fullName evidence="1">Uncharacterized protein</fullName>
    </submittedName>
</protein>
<dbReference type="Proteomes" id="UP000218209">
    <property type="component" value="Unassembled WGS sequence"/>
</dbReference>
<proteinExistence type="predicted"/>
<reference evidence="1 2" key="1">
    <citation type="submission" date="2017-03" db="EMBL/GenBank/DDBJ databases">
        <title>WGS assembly of Porphyra umbilicalis.</title>
        <authorList>
            <person name="Brawley S.H."/>
            <person name="Blouin N.A."/>
            <person name="Ficko-Blean E."/>
            <person name="Wheeler G.L."/>
            <person name="Lohr M."/>
            <person name="Goodson H.V."/>
            <person name="Jenkins J.W."/>
            <person name="Blaby-Haas C.E."/>
            <person name="Helliwell K.E."/>
            <person name="Chan C."/>
            <person name="Marriage T."/>
            <person name="Bhattacharya D."/>
            <person name="Klein A.S."/>
            <person name="Badis Y."/>
            <person name="Brodie J."/>
            <person name="Cao Y."/>
            <person name="Collen J."/>
            <person name="Dittami S.M."/>
            <person name="Gachon C.M."/>
            <person name="Green B.R."/>
            <person name="Karpowicz S."/>
            <person name="Kim J.W."/>
            <person name="Kudahl U."/>
            <person name="Lin S."/>
            <person name="Michel G."/>
            <person name="Mittag M."/>
            <person name="Olson B.J."/>
            <person name="Pangilinan J."/>
            <person name="Peng Y."/>
            <person name="Qiu H."/>
            <person name="Shu S."/>
            <person name="Singer J.T."/>
            <person name="Smith A.G."/>
            <person name="Sprecher B.N."/>
            <person name="Wagner V."/>
            <person name="Wang W."/>
            <person name="Wang Z.-Y."/>
            <person name="Yan J."/>
            <person name="Yarish C."/>
            <person name="Zoeuner-Riek S."/>
            <person name="Zhuang Y."/>
            <person name="Zou Y."/>
            <person name="Lindquist E.A."/>
            <person name="Grimwood J."/>
            <person name="Barry K."/>
            <person name="Rokhsar D.S."/>
            <person name="Schmutz J."/>
            <person name="Stiller J.W."/>
            <person name="Grossman A.R."/>
            <person name="Prochnik S.E."/>
        </authorList>
    </citation>
    <scope>NUCLEOTIDE SEQUENCE [LARGE SCALE GENOMIC DNA]</scope>
    <source>
        <strain evidence="1">4086291</strain>
    </source>
</reference>
<dbReference type="AlphaFoldDB" id="A0A1X6PDT6"/>
<sequence>MFQPVIEDAIEESNNTAIDLGRRVEDWSKPLSRSQRKFLTRDRDEALEVLGHAQNVAKRYINVVAKAKNSTGGIQRSAIKIPRSKLLATYALVAQKLLELMVETELTLANVMRELGKKVDLAKKLLA</sequence>
<accession>A0A1X6PDT6</accession>
<keyword evidence="2" id="KW-1185">Reference proteome</keyword>
<organism evidence="1 2">
    <name type="scientific">Porphyra umbilicalis</name>
    <name type="common">Purple laver</name>
    <name type="synonym">Red alga</name>
    <dbReference type="NCBI Taxonomy" id="2786"/>
    <lineage>
        <taxon>Eukaryota</taxon>
        <taxon>Rhodophyta</taxon>
        <taxon>Bangiophyceae</taxon>
        <taxon>Bangiales</taxon>
        <taxon>Bangiaceae</taxon>
        <taxon>Porphyra</taxon>
    </lineage>
</organism>
<name>A0A1X6PDT6_PORUM</name>